<dbReference type="OrthoDB" id="7459360at2"/>
<dbReference type="GO" id="GO:0016491">
    <property type="term" value="F:oxidoreductase activity"/>
    <property type="evidence" value="ECO:0007669"/>
    <property type="project" value="UniProtKB-KW"/>
</dbReference>
<evidence type="ECO:0000256" key="1">
    <source>
        <dbReference type="ARBA" id="ARBA00022485"/>
    </source>
</evidence>
<accession>A0A4R7JRI3</accession>
<dbReference type="GO" id="GO:0051539">
    <property type="term" value="F:4 iron, 4 sulfur cluster binding"/>
    <property type="evidence" value="ECO:0007669"/>
    <property type="project" value="UniProtKB-KW"/>
</dbReference>
<dbReference type="PANTHER" id="PTHR32439:SF9">
    <property type="entry name" value="BLR3264 PROTEIN"/>
    <property type="match status" value="1"/>
</dbReference>
<dbReference type="EMBL" id="SOAX01000004">
    <property type="protein sequence ID" value="TDT40346.1"/>
    <property type="molecule type" value="Genomic_DNA"/>
</dbReference>
<gene>
    <name evidence="9" type="ORF">DES49_2112</name>
</gene>
<name>A0A4R7JRI3_9GAMM</name>
<evidence type="ECO:0000256" key="6">
    <source>
        <dbReference type="ARBA" id="ARBA00023014"/>
    </source>
</evidence>
<keyword evidence="2" id="KW-0349">Heme</keyword>
<dbReference type="PANTHER" id="PTHR32439">
    <property type="entry name" value="FERREDOXIN--NITRITE REDUCTASE, CHLOROPLASTIC"/>
    <property type="match status" value="1"/>
</dbReference>
<evidence type="ECO:0000259" key="8">
    <source>
        <dbReference type="Pfam" id="PF03460"/>
    </source>
</evidence>
<evidence type="ECO:0000256" key="3">
    <source>
        <dbReference type="ARBA" id="ARBA00022723"/>
    </source>
</evidence>
<keyword evidence="5" id="KW-0408">Iron</keyword>
<evidence type="ECO:0000256" key="4">
    <source>
        <dbReference type="ARBA" id="ARBA00023002"/>
    </source>
</evidence>
<keyword evidence="1" id="KW-0004">4Fe-4S</keyword>
<dbReference type="RefSeq" id="WP_133736352.1">
    <property type="nucleotide sequence ID" value="NZ_SOAX01000004.1"/>
</dbReference>
<keyword evidence="3" id="KW-0479">Metal-binding</keyword>
<organism evidence="9 10">
    <name type="scientific">Halospina denitrificans</name>
    <dbReference type="NCBI Taxonomy" id="332522"/>
    <lineage>
        <taxon>Bacteria</taxon>
        <taxon>Pseudomonadati</taxon>
        <taxon>Pseudomonadota</taxon>
        <taxon>Gammaproteobacteria</taxon>
        <taxon>Halospina</taxon>
    </lineage>
</organism>
<dbReference type="InterPro" id="IPR036136">
    <property type="entry name" value="Nit/Sulf_reduc_fer-like_dom_sf"/>
</dbReference>
<evidence type="ECO:0000256" key="2">
    <source>
        <dbReference type="ARBA" id="ARBA00022617"/>
    </source>
</evidence>
<dbReference type="SUPFAM" id="SSF55124">
    <property type="entry name" value="Nitrite/Sulfite reductase N-terminal domain-like"/>
    <property type="match status" value="2"/>
</dbReference>
<dbReference type="GO" id="GO:0046872">
    <property type="term" value="F:metal ion binding"/>
    <property type="evidence" value="ECO:0007669"/>
    <property type="project" value="UniProtKB-KW"/>
</dbReference>
<dbReference type="Pfam" id="PF01077">
    <property type="entry name" value="NIR_SIR"/>
    <property type="match status" value="1"/>
</dbReference>
<dbReference type="Gene3D" id="3.90.480.10">
    <property type="entry name" value="Sulfite Reductase Hemoprotein,Domain 2"/>
    <property type="match status" value="1"/>
</dbReference>
<reference evidence="9 10" key="1">
    <citation type="submission" date="2019-03" db="EMBL/GenBank/DDBJ databases">
        <title>Genomic Encyclopedia of Type Strains, Phase IV (KMG-IV): sequencing the most valuable type-strain genomes for metagenomic binning, comparative biology and taxonomic classification.</title>
        <authorList>
            <person name="Goeker M."/>
        </authorList>
    </citation>
    <scope>NUCLEOTIDE SEQUENCE [LARGE SCALE GENOMIC DNA]</scope>
    <source>
        <strain evidence="9 10">DSM 15505</strain>
    </source>
</reference>
<dbReference type="GO" id="GO:0020037">
    <property type="term" value="F:heme binding"/>
    <property type="evidence" value="ECO:0007669"/>
    <property type="project" value="InterPro"/>
</dbReference>
<dbReference type="Proteomes" id="UP000295830">
    <property type="component" value="Unassembled WGS sequence"/>
</dbReference>
<feature type="domain" description="Nitrite/Sulfite reductase ferredoxin-like" evidence="8">
    <location>
        <begin position="18"/>
        <end position="73"/>
    </location>
</feature>
<protein>
    <submittedName>
        <fullName evidence="9">Precorrin-3B synthase</fullName>
    </submittedName>
</protein>
<sequence length="427" mass="45365">MISSDAFRRGACPGAGAPMESGDGLISRVRLPAARLSANQLARLATLSLQDGQGLLELTSRGNIQIRGLTETSERHLTRELVAAGLALADPEAEACRNIQSSPGYDLDPMAVADTRSVAERLDARLQSDPAFRKLPPKFRFVLNGGGQGHLAEVDGDIRADAVTTPYGVGYRLALAGTAHGSRPLGLCRPERLIDALAGLAHGFLALNERLVTPMRRMSGLLDVHGTAPFLDAIGACLQSAPDLPEHPTPMKPGPLGRGVVAGVPLGRLDAALAQALAEISGEYGNGEIRTTPWRQVLIPGNPEQLGPRLRDIGLITDPMDSRNSIVTCPGQPECQSGTTGTRDHALDWAQAVPEIFDGDSIVHISGCAKGCARPRNSPITVVAHEGLYDVILNDRPLPEDETNRVVRGLEPQEVPDTLRALARSTR</sequence>
<evidence type="ECO:0000313" key="10">
    <source>
        <dbReference type="Proteomes" id="UP000295830"/>
    </source>
</evidence>
<keyword evidence="4" id="KW-0560">Oxidoreductase</keyword>
<feature type="domain" description="Nitrite/Sulfite reductase ferredoxin-like" evidence="8">
    <location>
        <begin position="260"/>
        <end position="304"/>
    </location>
</feature>
<feature type="domain" description="Nitrite/sulphite reductase 4Fe-4S" evidence="7">
    <location>
        <begin position="95"/>
        <end position="180"/>
    </location>
</feature>
<dbReference type="InterPro" id="IPR012798">
    <property type="entry name" value="Cbl_synth_CobG-like"/>
</dbReference>
<dbReference type="InterPro" id="IPR006067">
    <property type="entry name" value="NO2/SO3_Rdtase_4Fe4S_dom"/>
</dbReference>
<dbReference type="InterPro" id="IPR045854">
    <property type="entry name" value="NO2/SO3_Rdtase_4Fe4S_sf"/>
</dbReference>
<dbReference type="InterPro" id="IPR051329">
    <property type="entry name" value="NIR_SIR_4Fe-4S"/>
</dbReference>
<evidence type="ECO:0000313" key="9">
    <source>
        <dbReference type="EMBL" id="TDT40346.1"/>
    </source>
</evidence>
<dbReference type="SUPFAM" id="SSF56014">
    <property type="entry name" value="Nitrite and sulphite reductase 4Fe-4S domain-like"/>
    <property type="match status" value="2"/>
</dbReference>
<evidence type="ECO:0000256" key="5">
    <source>
        <dbReference type="ARBA" id="ARBA00023004"/>
    </source>
</evidence>
<dbReference type="NCBIfam" id="TIGR02435">
    <property type="entry name" value="CobG"/>
    <property type="match status" value="1"/>
</dbReference>
<dbReference type="InterPro" id="IPR005117">
    <property type="entry name" value="NiRdtase/SiRdtase_haem-b_fer"/>
</dbReference>
<keyword evidence="6" id="KW-0411">Iron-sulfur</keyword>
<comment type="caution">
    <text evidence="9">The sequence shown here is derived from an EMBL/GenBank/DDBJ whole genome shotgun (WGS) entry which is preliminary data.</text>
</comment>
<evidence type="ECO:0000259" key="7">
    <source>
        <dbReference type="Pfam" id="PF01077"/>
    </source>
</evidence>
<keyword evidence="10" id="KW-1185">Reference proteome</keyword>
<proteinExistence type="predicted"/>
<dbReference type="Gene3D" id="3.30.413.10">
    <property type="entry name" value="Sulfite Reductase Hemoprotein, domain 1"/>
    <property type="match status" value="2"/>
</dbReference>
<dbReference type="Pfam" id="PF03460">
    <property type="entry name" value="NIR_SIR_ferr"/>
    <property type="match status" value="2"/>
</dbReference>
<dbReference type="AlphaFoldDB" id="A0A4R7JRI3"/>